<feature type="compositionally biased region" description="Low complexity" evidence="2">
    <location>
        <begin position="12"/>
        <end position="24"/>
    </location>
</feature>
<evidence type="ECO:0000256" key="1">
    <source>
        <dbReference type="ARBA" id="ARBA00023002"/>
    </source>
</evidence>
<dbReference type="EMBL" id="CP108169">
    <property type="protein sequence ID" value="WTQ73239.1"/>
    <property type="molecule type" value="Genomic_DNA"/>
</dbReference>
<dbReference type="InterPro" id="IPR012349">
    <property type="entry name" value="Split_barrel_FMN-bd"/>
</dbReference>
<keyword evidence="1" id="KW-0560">Oxidoreductase</keyword>
<sequence>MPEKDTPDTPETPDAADTPDAAETSLDPHYSGEGATARPWTEAVALLESAELYWLSTVRPDGRPHVTPLIGVWSQGALHFCTGPSERKARNLAANPEVVLTTGANTLTEGFDVVVEGRAARVTDERRLIALAEAWEAKYGADWHFGVTDGMFSNGAGGRAEVFAVTPRTAFGFAKGDPYGQTRWLFA</sequence>
<accession>A0AAU1LQ02</accession>
<dbReference type="PANTHER" id="PTHR35176:SF4">
    <property type="entry name" value="PYRIDOXAMINE 5'-PHOSPHATE OXIDASE-RELATED FMN-BINDING"/>
    <property type="match status" value="1"/>
</dbReference>
<reference evidence="4" key="1">
    <citation type="submission" date="2022-10" db="EMBL/GenBank/DDBJ databases">
        <title>The complete genomes of actinobacterial strains from the NBC collection.</title>
        <authorList>
            <person name="Joergensen T.S."/>
            <person name="Alvarez Arevalo M."/>
            <person name="Sterndorff E.B."/>
            <person name="Faurdal D."/>
            <person name="Vuksanovic O."/>
            <person name="Mourched A.-S."/>
            <person name="Charusanti P."/>
            <person name="Shaw S."/>
            <person name="Blin K."/>
            <person name="Weber T."/>
        </authorList>
    </citation>
    <scope>NUCLEOTIDE SEQUENCE</scope>
    <source>
        <strain evidence="4">NBC_00148</strain>
    </source>
</reference>
<dbReference type="Gene3D" id="2.30.110.10">
    <property type="entry name" value="Electron Transport, Fmn-binding Protein, Chain A"/>
    <property type="match status" value="1"/>
</dbReference>
<dbReference type="AlphaFoldDB" id="A0AAU1LQ02"/>
<organism evidence="4">
    <name type="scientific">Streptomyces sp. NBC_00148</name>
    <dbReference type="NCBI Taxonomy" id="2903626"/>
    <lineage>
        <taxon>Bacteria</taxon>
        <taxon>Bacillati</taxon>
        <taxon>Actinomycetota</taxon>
        <taxon>Actinomycetes</taxon>
        <taxon>Kitasatosporales</taxon>
        <taxon>Streptomycetaceae</taxon>
        <taxon>Streptomyces</taxon>
    </lineage>
</organism>
<dbReference type="Pfam" id="PF01243">
    <property type="entry name" value="PNPOx_N"/>
    <property type="match status" value="1"/>
</dbReference>
<feature type="domain" description="Pyridoxamine 5'-phosphate oxidase N-terminal" evidence="3">
    <location>
        <begin position="42"/>
        <end position="166"/>
    </location>
</feature>
<dbReference type="GO" id="GO:0005829">
    <property type="term" value="C:cytosol"/>
    <property type="evidence" value="ECO:0007669"/>
    <property type="project" value="TreeGrafter"/>
</dbReference>
<feature type="region of interest" description="Disordered" evidence="2">
    <location>
        <begin position="1"/>
        <end position="37"/>
    </location>
</feature>
<name>A0AAU1LQ02_9ACTN</name>
<gene>
    <name evidence="4" type="ORF">OG222_09120</name>
</gene>
<evidence type="ECO:0000259" key="3">
    <source>
        <dbReference type="Pfam" id="PF01243"/>
    </source>
</evidence>
<dbReference type="GO" id="GO:0070967">
    <property type="term" value="F:coenzyme F420 binding"/>
    <property type="evidence" value="ECO:0007669"/>
    <property type="project" value="TreeGrafter"/>
</dbReference>
<evidence type="ECO:0000256" key="2">
    <source>
        <dbReference type="SAM" id="MobiDB-lite"/>
    </source>
</evidence>
<dbReference type="InterPro" id="IPR052019">
    <property type="entry name" value="F420H2_bilvrd_red/Heme_oxyg"/>
</dbReference>
<proteinExistence type="predicted"/>
<dbReference type="GO" id="GO:0016627">
    <property type="term" value="F:oxidoreductase activity, acting on the CH-CH group of donors"/>
    <property type="evidence" value="ECO:0007669"/>
    <property type="project" value="TreeGrafter"/>
</dbReference>
<protein>
    <submittedName>
        <fullName evidence="4">Pyridoxamine 5'-phosphate oxidase family protein</fullName>
    </submittedName>
</protein>
<dbReference type="SUPFAM" id="SSF50475">
    <property type="entry name" value="FMN-binding split barrel"/>
    <property type="match status" value="1"/>
</dbReference>
<evidence type="ECO:0000313" key="4">
    <source>
        <dbReference type="EMBL" id="WTQ73239.1"/>
    </source>
</evidence>
<dbReference type="InterPro" id="IPR011576">
    <property type="entry name" value="Pyridox_Oxase_N"/>
</dbReference>
<dbReference type="PANTHER" id="PTHR35176">
    <property type="entry name" value="HEME OXYGENASE HI_0854-RELATED"/>
    <property type="match status" value="1"/>
</dbReference>